<feature type="repeat" description="HEAT" evidence="2">
    <location>
        <begin position="463"/>
        <end position="501"/>
    </location>
</feature>
<feature type="compositionally biased region" description="Low complexity" evidence="3">
    <location>
        <begin position="548"/>
        <end position="583"/>
    </location>
</feature>
<dbReference type="Proteomes" id="UP000471633">
    <property type="component" value="Unassembled WGS sequence"/>
</dbReference>
<keyword evidence="1" id="KW-0677">Repeat</keyword>
<name>A0A922IIN0_SCHHA</name>
<dbReference type="Gene3D" id="1.25.10.10">
    <property type="entry name" value="Leucine-rich Repeat Variant"/>
    <property type="match status" value="1"/>
</dbReference>
<dbReference type="InterPro" id="IPR016024">
    <property type="entry name" value="ARM-type_fold"/>
</dbReference>
<feature type="domain" description="Phosphatase 2A Regulatory Subunit A helical" evidence="4">
    <location>
        <begin position="270"/>
        <end position="468"/>
    </location>
</feature>
<evidence type="ECO:0000256" key="3">
    <source>
        <dbReference type="SAM" id="MobiDB-lite"/>
    </source>
</evidence>
<evidence type="ECO:0000313" key="6">
    <source>
        <dbReference type="Proteomes" id="UP000471633"/>
    </source>
</evidence>
<dbReference type="GO" id="GO:0005634">
    <property type="term" value="C:nucleus"/>
    <property type="evidence" value="ECO:0007669"/>
    <property type="project" value="TreeGrafter"/>
</dbReference>
<reference evidence="5" key="4">
    <citation type="journal article" date="2022" name="PLoS Pathog.">
        <title>Chromosome-level genome of Schistosoma haematobium underpins genome-wide explorations of molecular variation.</title>
        <authorList>
            <person name="Stroehlein A.J."/>
            <person name="Korhonen P.K."/>
            <person name="Lee V.V."/>
            <person name="Ralph S.A."/>
            <person name="Mentink-Kane M."/>
            <person name="You H."/>
            <person name="McManus D.P."/>
            <person name="Tchuente L.T."/>
            <person name="Stothard J.R."/>
            <person name="Kaur P."/>
            <person name="Dudchenko O."/>
            <person name="Aiden E.L."/>
            <person name="Yang B."/>
            <person name="Yang H."/>
            <person name="Emery A.M."/>
            <person name="Webster B.L."/>
            <person name="Brindley P.J."/>
            <person name="Rollinson D."/>
            <person name="Chang B.C.H."/>
            <person name="Gasser R.B."/>
            <person name="Young N.D."/>
        </authorList>
    </citation>
    <scope>NUCLEOTIDE SEQUENCE</scope>
</reference>
<evidence type="ECO:0000256" key="2">
    <source>
        <dbReference type="PROSITE-ProRule" id="PRU00103"/>
    </source>
</evidence>
<dbReference type="PROSITE" id="PS50077">
    <property type="entry name" value="HEAT_REPEAT"/>
    <property type="match status" value="1"/>
</dbReference>
<dbReference type="RefSeq" id="XP_051064610.1">
    <property type="nucleotide sequence ID" value="XM_051219610.1"/>
</dbReference>
<keyword evidence="6" id="KW-1185">Reference proteome</keyword>
<evidence type="ECO:0000256" key="1">
    <source>
        <dbReference type="ARBA" id="ARBA00022737"/>
    </source>
</evidence>
<reference evidence="5" key="1">
    <citation type="journal article" date="2012" name="Nat. Genet.">
        <title>Whole-genome sequence of Schistosoma haematobium.</title>
        <authorList>
            <person name="Young N.D."/>
            <person name="Jex A.R."/>
            <person name="Li B."/>
            <person name="Liu S."/>
            <person name="Yang L."/>
            <person name="Xiong Z."/>
            <person name="Li Y."/>
            <person name="Cantacessi C."/>
            <person name="Hall R.S."/>
            <person name="Xu X."/>
            <person name="Chen F."/>
            <person name="Wu X."/>
            <person name="Zerlotini A."/>
            <person name="Oliveira G."/>
            <person name="Hofmann A."/>
            <person name="Zhang G."/>
            <person name="Fang X."/>
            <person name="Kang Y."/>
            <person name="Campbell B.E."/>
            <person name="Loukas A."/>
            <person name="Ranganathan S."/>
            <person name="Rollinson D."/>
            <person name="Rinaldi G."/>
            <person name="Brindley P.J."/>
            <person name="Yang H."/>
            <person name="Wang J."/>
            <person name="Wang J."/>
            <person name="Gasser R.B."/>
        </authorList>
    </citation>
    <scope>NUCLEOTIDE SEQUENCE</scope>
</reference>
<dbReference type="EMBL" id="AMPZ03000008">
    <property type="protein sequence ID" value="KAH9579701.1"/>
    <property type="molecule type" value="Genomic_DNA"/>
</dbReference>
<reference evidence="5" key="3">
    <citation type="submission" date="2021-06" db="EMBL/GenBank/DDBJ databases">
        <title>Chromosome-level genome assembly for S. haematobium.</title>
        <authorList>
            <person name="Stroehlein A.J."/>
        </authorList>
    </citation>
    <scope>NUCLEOTIDE SEQUENCE</scope>
</reference>
<evidence type="ECO:0000259" key="4">
    <source>
        <dbReference type="Pfam" id="PF22956"/>
    </source>
</evidence>
<dbReference type="PANTHER" id="PTHR10648:SF4">
    <property type="entry name" value="PROTEIN PHOSPHATASE 2 (FORMERLY 2A), REGULATORY SUBUNIT A, BETA ISOFORM-RELATED"/>
    <property type="match status" value="1"/>
</dbReference>
<dbReference type="InterPro" id="IPR021133">
    <property type="entry name" value="HEAT_type_2"/>
</dbReference>
<feature type="region of interest" description="Disordered" evidence="3">
    <location>
        <begin position="544"/>
        <end position="589"/>
    </location>
</feature>
<dbReference type="InterPro" id="IPR011989">
    <property type="entry name" value="ARM-like"/>
</dbReference>
<dbReference type="SUPFAM" id="SSF48371">
    <property type="entry name" value="ARM repeat"/>
    <property type="match status" value="1"/>
</dbReference>
<dbReference type="PANTHER" id="PTHR10648">
    <property type="entry name" value="SERINE/THREONINE-PROTEIN PHOSPHATASE PP2A 65 KDA REGULATORY SUBUNIT"/>
    <property type="match status" value="1"/>
</dbReference>
<dbReference type="Pfam" id="PF22956">
    <property type="entry name" value="VPS15-like_hel"/>
    <property type="match status" value="1"/>
</dbReference>
<dbReference type="GO" id="GO:0000159">
    <property type="term" value="C:protein phosphatase type 2A complex"/>
    <property type="evidence" value="ECO:0007669"/>
    <property type="project" value="TreeGrafter"/>
</dbReference>
<dbReference type="CTD" id="24590574"/>
<gene>
    <name evidence="5" type="ORF">MS3_00011205</name>
</gene>
<reference evidence="5" key="2">
    <citation type="journal article" date="2019" name="Gigascience">
        <title>High-quality Schistosoma haematobium genome achieved by single-molecule and long-range sequencing.</title>
        <authorList>
            <person name="Stroehlein A.J."/>
            <person name="Korhonen P.K."/>
            <person name="Chong T.M."/>
            <person name="Lim Y.L."/>
            <person name="Chan K.G."/>
            <person name="Webster B."/>
            <person name="Rollinson D."/>
            <person name="Brindley P.J."/>
            <person name="Gasser R.B."/>
            <person name="Young N.D."/>
        </authorList>
    </citation>
    <scope>NUCLEOTIDE SEQUENCE</scope>
</reference>
<sequence length="788" mass="85984">MEDFTGTPEIYTSLYDIRLTKVRSGLDTSPPILSRRCGDNNVQMSVLEAVLQTLKTLRFDNSTAPSNASDAEYENLETSEKLRVFHTLPTLASSLGPVDTREKLIPTISEVVSNAIDAGDDEILMVIAQKLSSFGDLVGGAEHIYLIVPILANIIYSIEEVVVAEAACNSLIALLPKLPNDVVDSTFTPIIRHIIEEDLYCASRKVVTKLIIACYPMVSARNQVDFKYRLFHLADSEDEVPLVRAAAVQQLVPLAKLFGPDLKSELSLLLASLVSDNQRVVRAACLPPLVELGRMVTDAAEFDSTIRPCIDKLAGDPSRDVRRAMASVITNLQTLVCNHGGANRSLHQTMLNLLEDNEVETRRISAGQLKDFCLASPKDILVTILLPRLREHLSMEREERVRSELVRCAVGLLPSIRREDCLPLVQHILAFLNDTSSQSKQYVFEHFSELVALMPANEIQLTLLPSLLRLWQDKNWRVRLGVVQSVPCLYDKLPENCLQETVLPANLAWLRDPAWCVRECACRSLARLLVACPGACKKAFSGVGSKATTNSGSGSITSNPNSASSNVTNPTSGTNASNTSTGNLPSSTNAQVLDQANTSGLSTTSNTSAVNPVNALTTQAAAGGLKALAVDTNYHLRQIYINVVQAVWGPGILDEPPYSALGDDPSAGILFPASRNIYAYLSSKTSKNLTNSDNVNVTTVPKGCQAPPQIPNVYLTGCVAQLLRFLLEDVVPNVRICATQALHVISGSLDKKTIQNDVIPVLKKVIDYDFDQDVRFFAQQSLNYFTTT</sequence>
<dbReference type="GO" id="GO:0005829">
    <property type="term" value="C:cytosol"/>
    <property type="evidence" value="ECO:0007669"/>
    <property type="project" value="TreeGrafter"/>
</dbReference>
<dbReference type="KEGG" id="shx:MS3_00011205"/>
<comment type="caution">
    <text evidence="5">The sequence shown here is derived from an EMBL/GenBank/DDBJ whole genome shotgun (WGS) entry which is preliminary data.</text>
</comment>
<dbReference type="GO" id="GO:0019888">
    <property type="term" value="F:protein phosphatase regulator activity"/>
    <property type="evidence" value="ECO:0007669"/>
    <property type="project" value="TreeGrafter"/>
</dbReference>
<dbReference type="InterPro" id="IPR055231">
    <property type="entry name" value="2AA_helical"/>
</dbReference>
<evidence type="ECO:0000313" key="5">
    <source>
        <dbReference type="EMBL" id="KAH9579701.1"/>
    </source>
</evidence>
<protein>
    <recommendedName>
        <fullName evidence="4">Phosphatase 2A Regulatory Subunit A helical domain-containing protein</fullName>
    </recommendedName>
</protein>
<proteinExistence type="predicted"/>
<organism evidence="5 6">
    <name type="scientific">Schistosoma haematobium</name>
    <name type="common">Blood fluke</name>
    <dbReference type="NCBI Taxonomy" id="6185"/>
    <lineage>
        <taxon>Eukaryota</taxon>
        <taxon>Metazoa</taxon>
        <taxon>Spiralia</taxon>
        <taxon>Lophotrochozoa</taxon>
        <taxon>Platyhelminthes</taxon>
        <taxon>Trematoda</taxon>
        <taxon>Digenea</taxon>
        <taxon>Strigeidida</taxon>
        <taxon>Schistosomatoidea</taxon>
        <taxon>Schistosomatidae</taxon>
        <taxon>Schistosoma</taxon>
    </lineage>
</organism>
<accession>A0A922IIN0</accession>
<dbReference type="InterPro" id="IPR051023">
    <property type="entry name" value="PP2A_Regulatory_Subunit_A"/>
</dbReference>
<dbReference type="GeneID" id="24590574"/>
<dbReference type="AlphaFoldDB" id="A0A922IIN0"/>